<dbReference type="Proteomes" id="UP000274131">
    <property type="component" value="Unassembled WGS sequence"/>
</dbReference>
<proteinExistence type="predicted"/>
<feature type="compositionally biased region" description="Low complexity" evidence="1">
    <location>
        <begin position="81"/>
        <end position="97"/>
    </location>
</feature>
<dbReference type="EMBL" id="UXUI01007773">
    <property type="protein sequence ID" value="VDD89388.1"/>
    <property type="molecule type" value="Genomic_DNA"/>
</dbReference>
<reference evidence="2 3" key="2">
    <citation type="submission" date="2018-10" db="EMBL/GenBank/DDBJ databases">
        <authorList>
            <consortium name="Pathogen Informatics"/>
        </authorList>
    </citation>
    <scope>NUCLEOTIDE SEQUENCE [LARGE SCALE GENOMIC DNA]</scope>
</reference>
<organism evidence="4">
    <name type="scientific">Enterobius vermicularis</name>
    <name type="common">Human pinworm</name>
    <dbReference type="NCBI Taxonomy" id="51028"/>
    <lineage>
        <taxon>Eukaryota</taxon>
        <taxon>Metazoa</taxon>
        <taxon>Ecdysozoa</taxon>
        <taxon>Nematoda</taxon>
        <taxon>Chromadorea</taxon>
        <taxon>Rhabditida</taxon>
        <taxon>Spirurina</taxon>
        <taxon>Oxyuridomorpha</taxon>
        <taxon>Oxyuroidea</taxon>
        <taxon>Oxyuridae</taxon>
        <taxon>Enterobius</taxon>
    </lineage>
</organism>
<feature type="region of interest" description="Disordered" evidence="1">
    <location>
        <begin position="70"/>
        <end position="131"/>
    </location>
</feature>
<evidence type="ECO:0000313" key="4">
    <source>
        <dbReference type="WBParaSite" id="EVEC_0000443101-mRNA-1"/>
    </source>
</evidence>
<reference evidence="4" key="1">
    <citation type="submission" date="2017-02" db="UniProtKB">
        <authorList>
            <consortium name="WormBaseParasite"/>
        </authorList>
    </citation>
    <scope>IDENTIFICATION</scope>
</reference>
<accession>A0A0N4V323</accession>
<protein>
    <submittedName>
        <fullName evidence="4">ABC transporter ATP-binding protein</fullName>
    </submittedName>
</protein>
<evidence type="ECO:0000313" key="3">
    <source>
        <dbReference type="Proteomes" id="UP000274131"/>
    </source>
</evidence>
<evidence type="ECO:0000256" key="1">
    <source>
        <dbReference type="SAM" id="MobiDB-lite"/>
    </source>
</evidence>
<gene>
    <name evidence="2" type="ORF">EVEC_LOCUS4139</name>
</gene>
<name>A0A0N4V323_ENTVE</name>
<sequence length="131" mass="14969">MFDPTIMKNIYGWCLTNKQLLLFDELKELEAQPTWVLNQLIKKNIAWQDINAGHSGAEKLVEQKLHDEMLQKPQGQQLGMQSTTQLHASSQSSASQSWLTEIATDSQRSTPAERQLHFRSQDPELPPLKMP</sequence>
<dbReference type="AlphaFoldDB" id="A0A0N4V323"/>
<evidence type="ECO:0000313" key="2">
    <source>
        <dbReference type="EMBL" id="VDD89388.1"/>
    </source>
</evidence>
<dbReference type="WBParaSite" id="EVEC_0000443101-mRNA-1">
    <property type="protein sequence ID" value="EVEC_0000443101-mRNA-1"/>
    <property type="gene ID" value="EVEC_0000443101"/>
</dbReference>
<feature type="compositionally biased region" description="Polar residues" evidence="1">
    <location>
        <begin position="103"/>
        <end position="112"/>
    </location>
</feature>
<keyword evidence="3" id="KW-1185">Reference proteome</keyword>